<dbReference type="Proteomes" id="UP000237447">
    <property type="component" value="Unassembled WGS sequence"/>
</dbReference>
<reference evidence="3 4" key="1">
    <citation type="journal article" date="2018" name="Syst. Appl. Microbiol.">
        <title>Agrobacterium rosae sp. nov., isolated from galls on different agricultural crops.</title>
        <authorList>
            <person name="Kuzmanovic N."/>
            <person name="Pulawska J."/>
            <person name="Smalla K."/>
            <person name="Nesme X."/>
        </authorList>
    </citation>
    <scope>NUCLEOTIDE SEQUENCE [LARGE SCALE GENOMIC DNA]</scope>
    <source>
        <strain evidence="3 4">NCPPB 1650</strain>
    </source>
</reference>
<evidence type="ECO:0000313" key="2">
    <source>
        <dbReference type="EMBL" id="MDX8332964.1"/>
    </source>
</evidence>
<evidence type="ECO:0000313" key="3">
    <source>
        <dbReference type="EMBL" id="POO48464.1"/>
    </source>
</evidence>
<evidence type="ECO:0000259" key="1">
    <source>
        <dbReference type="Pfam" id="PF14231"/>
    </source>
</evidence>
<dbReference type="EMBL" id="NXEJ01000016">
    <property type="protein sequence ID" value="POO48464.1"/>
    <property type="molecule type" value="Genomic_DNA"/>
</dbReference>
<name>A0AAE5RSS8_9HYPH</name>
<dbReference type="InterPro" id="IPR025951">
    <property type="entry name" value="GXWXG_dom"/>
</dbReference>
<dbReference type="GeneID" id="86882713"/>
<keyword evidence="5" id="KW-1185">Reference proteome</keyword>
<organism evidence="3 4">
    <name type="scientific">Agrobacterium rosae</name>
    <dbReference type="NCBI Taxonomy" id="1972867"/>
    <lineage>
        <taxon>Bacteria</taxon>
        <taxon>Pseudomonadati</taxon>
        <taxon>Pseudomonadota</taxon>
        <taxon>Alphaproteobacteria</taxon>
        <taxon>Hyphomicrobiales</taxon>
        <taxon>Rhizobiaceae</taxon>
        <taxon>Rhizobium/Agrobacterium group</taxon>
        <taxon>Agrobacterium</taxon>
    </lineage>
</organism>
<feature type="domain" description="GXWXG" evidence="1">
    <location>
        <begin position="18"/>
        <end position="47"/>
    </location>
</feature>
<evidence type="ECO:0000313" key="4">
    <source>
        <dbReference type="Proteomes" id="UP000237447"/>
    </source>
</evidence>
<evidence type="ECO:0000313" key="5">
    <source>
        <dbReference type="Proteomes" id="UP001277561"/>
    </source>
</evidence>
<dbReference type="Proteomes" id="UP001277561">
    <property type="component" value="Unassembled WGS sequence"/>
</dbReference>
<gene>
    <name evidence="3" type="ORF">CPJ18_25970</name>
    <name evidence="2" type="ORF">RMS29_27615</name>
</gene>
<reference evidence="2 5" key="2">
    <citation type="journal article" date="2023" name="Phytobiomes J">
        <title>Deciphering the key players within the bacterial microbiota associated with aerial crown gall tumors on rhododendron: Insights into the gallobiome.</title>
        <authorList>
            <person name="Kuzmanovic N."/>
            <person name="Nesme J."/>
            <person name="Wolf J."/>
            <person name="Neumann-Schaal M."/>
            <person name="Petersen J."/>
            <person name="Fernandez-Gnecco G."/>
            <person name="Sproeer C."/>
            <person name="Bunk B."/>
            <person name="Overmann J."/>
            <person name="Sorensen S.J."/>
            <person name="Idczak E."/>
            <person name="Smalla K."/>
        </authorList>
    </citation>
    <scope>NUCLEOTIDE SEQUENCE [LARGE SCALE GENOMIC DNA]</scope>
    <source>
        <strain evidence="5">rho-14.1</strain>
        <strain evidence="2">Rho-14.1</strain>
    </source>
</reference>
<accession>A0AAE5RSS8</accession>
<dbReference type="EMBL" id="JAVRAD010000030">
    <property type="protein sequence ID" value="MDX8332964.1"/>
    <property type="molecule type" value="Genomic_DNA"/>
</dbReference>
<dbReference type="Pfam" id="PF14231">
    <property type="entry name" value="GXWXG"/>
    <property type="match status" value="1"/>
</dbReference>
<comment type="caution">
    <text evidence="3">The sequence shown here is derived from an EMBL/GenBank/DDBJ whole genome shotgun (WGS) entry which is preliminary data.</text>
</comment>
<dbReference type="AlphaFoldDB" id="A0AAE5RSS8"/>
<proteinExistence type="predicted"/>
<dbReference type="RefSeq" id="WP_103660454.1">
    <property type="nucleotide sequence ID" value="NZ_CP192765.1"/>
</dbReference>
<protein>
    <submittedName>
        <fullName evidence="2">GXWXG domain-containing protein</fullName>
    </submittedName>
</protein>
<sequence length="95" mass="10805">MKILSTRGASPEKILQAIDALLAADLDFINGRWRGFEILTGHGLDGLQRGRRSVIQSRIWYLCELFNEAAKRPRVSQAQLRGLRHERVRGSSMLM</sequence>